<keyword evidence="1" id="KW-0472">Membrane</keyword>
<keyword evidence="1" id="KW-0812">Transmembrane</keyword>
<organism evidence="2 3">
    <name type="scientific">Aurantiacibacter zhengii</name>
    <dbReference type="NCBI Taxonomy" id="2307003"/>
    <lineage>
        <taxon>Bacteria</taxon>
        <taxon>Pseudomonadati</taxon>
        <taxon>Pseudomonadota</taxon>
        <taxon>Alphaproteobacteria</taxon>
        <taxon>Sphingomonadales</taxon>
        <taxon>Erythrobacteraceae</taxon>
        <taxon>Aurantiacibacter</taxon>
    </lineage>
</organism>
<dbReference type="AlphaFoldDB" id="A0A418NTT8"/>
<keyword evidence="1" id="KW-1133">Transmembrane helix</keyword>
<evidence type="ECO:0000313" key="2">
    <source>
        <dbReference type="EMBL" id="RIV87567.1"/>
    </source>
</evidence>
<dbReference type="RefSeq" id="WP_119585118.1">
    <property type="nucleotide sequence ID" value="NZ_CAWODQ010000012.1"/>
</dbReference>
<evidence type="ECO:0000256" key="1">
    <source>
        <dbReference type="SAM" id="Phobius"/>
    </source>
</evidence>
<protein>
    <submittedName>
        <fullName evidence="2">Uncharacterized protein</fullName>
    </submittedName>
</protein>
<evidence type="ECO:0000313" key="3">
    <source>
        <dbReference type="Proteomes" id="UP000286576"/>
    </source>
</evidence>
<dbReference type="Proteomes" id="UP000286576">
    <property type="component" value="Unassembled WGS sequence"/>
</dbReference>
<keyword evidence="3" id="KW-1185">Reference proteome</keyword>
<dbReference type="EMBL" id="QXFL01000002">
    <property type="protein sequence ID" value="RIV87567.1"/>
    <property type="molecule type" value="Genomic_DNA"/>
</dbReference>
<dbReference type="OrthoDB" id="7585827at2"/>
<reference evidence="2 3" key="1">
    <citation type="submission" date="2018-08" db="EMBL/GenBank/DDBJ databases">
        <title>Erythrobacter zhengii sp.nov., a bacterium isolated from deep-sea sediment.</title>
        <authorList>
            <person name="Fang C."/>
            <person name="Wu Y.-H."/>
            <person name="Sun C."/>
            <person name="Wang H."/>
            <person name="Cheng H."/>
            <person name="Meng F.-X."/>
            <person name="Wang C.-S."/>
            <person name="Xu X.-W."/>
        </authorList>
    </citation>
    <scope>NUCLEOTIDE SEQUENCE [LARGE SCALE GENOMIC DNA]</scope>
    <source>
        <strain evidence="2 3">V18</strain>
    </source>
</reference>
<sequence>MHTPDFITFASDATLYGLWGGALLAISAFATWRDRRRRTRKDIDRVGIMPWRDIAALTAFAGFALLGFACVGWLRG</sequence>
<gene>
    <name evidence="2" type="ORF">D2V07_04265</name>
</gene>
<accession>A0A418NTT8</accession>
<feature type="transmembrane region" description="Helical" evidence="1">
    <location>
        <begin position="13"/>
        <end position="33"/>
    </location>
</feature>
<name>A0A418NTT8_9SPHN</name>
<proteinExistence type="predicted"/>
<feature type="transmembrane region" description="Helical" evidence="1">
    <location>
        <begin position="54"/>
        <end position="74"/>
    </location>
</feature>
<comment type="caution">
    <text evidence="2">The sequence shown here is derived from an EMBL/GenBank/DDBJ whole genome shotgun (WGS) entry which is preliminary data.</text>
</comment>